<name>A0AAV4QER3_9ARAC</name>
<sequence>MNSILFKGLIHPSPLPQNPPGNSIHLLMASISRGWCRWRVSSYHRKLDSSNEHNHLNKRVDTVTGGTLVFLCVVRTIRNLIVCPRMSRLDEQRMTERAQRKSVFT</sequence>
<comment type="caution">
    <text evidence="1">The sequence shown here is derived from an EMBL/GenBank/DDBJ whole genome shotgun (WGS) entry which is preliminary data.</text>
</comment>
<accession>A0AAV4QER3</accession>
<proteinExistence type="predicted"/>
<dbReference type="Proteomes" id="UP001054837">
    <property type="component" value="Unassembled WGS sequence"/>
</dbReference>
<organism evidence="1 2">
    <name type="scientific">Caerostris darwini</name>
    <dbReference type="NCBI Taxonomy" id="1538125"/>
    <lineage>
        <taxon>Eukaryota</taxon>
        <taxon>Metazoa</taxon>
        <taxon>Ecdysozoa</taxon>
        <taxon>Arthropoda</taxon>
        <taxon>Chelicerata</taxon>
        <taxon>Arachnida</taxon>
        <taxon>Araneae</taxon>
        <taxon>Araneomorphae</taxon>
        <taxon>Entelegynae</taxon>
        <taxon>Araneoidea</taxon>
        <taxon>Araneidae</taxon>
        <taxon>Caerostris</taxon>
    </lineage>
</organism>
<protein>
    <submittedName>
        <fullName evidence="1">Uncharacterized protein</fullName>
    </submittedName>
</protein>
<evidence type="ECO:0000313" key="2">
    <source>
        <dbReference type="Proteomes" id="UP001054837"/>
    </source>
</evidence>
<reference evidence="1 2" key="1">
    <citation type="submission" date="2021-06" db="EMBL/GenBank/DDBJ databases">
        <title>Caerostris darwini draft genome.</title>
        <authorList>
            <person name="Kono N."/>
            <person name="Arakawa K."/>
        </authorList>
    </citation>
    <scope>NUCLEOTIDE SEQUENCE [LARGE SCALE GENOMIC DNA]</scope>
</reference>
<gene>
    <name evidence="1" type="ORF">CDAR_20461</name>
</gene>
<dbReference type="AlphaFoldDB" id="A0AAV4QER3"/>
<keyword evidence="2" id="KW-1185">Reference proteome</keyword>
<evidence type="ECO:0000313" key="1">
    <source>
        <dbReference type="EMBL" id="GIY07289.1"/>
    </source>
</evidence>
<dbReference type="EMBL" id="BPLQ01004331">
    <property type="protein sequence ID" value="GIY07289.1"/>
    <property type="molecule type" value="Genomic_DNA"/>
</dbReference>